<dbReference type="Gene3D" id="1.20.1720.10">
    <property type="entry name" value="Multidrug resistance protein D"/>
    <property type="match status" value="1"/>
</dbReference>
<evidence type="ECO:0000256" key="4">
    <source>
        <dbReference type="ARBA" id="ARBA00023136"/>
    </source>
</evidence>
<dbReference type="Proteomes" id="UP000815677">
    <property type="component" value="Unassembled WGS sequence"/>
</dbReference>
<name>A0ABQ0LML9_MYCCL</name>
<keyword evidence="8" id="KW-1185">Reference proteome</keyword>
<feature type="transmembrane region" description="Helical" evidence="5">
    <location>
        <begin position="501"/>
        <end position="524"/>
    </location>
</feature>
<dbReference type="SUPFAM" id="SSF103473">
    <property type="entry name" value="MFS general substrate transporter"/>
    <property type="match status" value="1"/>
</dbReference>
<evidence type="ECO:0000313" key="8">
    <source>
        <dbReference type="Proteomes" id="UP000815677"/>
    </source>
</evidence>
<feature type="transmembrane region" description="Helical" evidence="5">
    <location>
        <begin position="122"/>
        <end position="143"/>
    </location>
</feature>
<feature type="transmembrane region" description="Helical" evidence="5">
    <location>
        <begin position="155"/>
        <end position="173"/>
    </location>
</feature>
<dbReference type="PRINTS" id="PR01036">
    <property type="entry name" value="TCRTETB"/>
</dbReference>
<evidence type="ECO:0000256" key="5">
    <source>
        <dbReference type="SAM" id="Phobius"/>
    </source>
</evidence>
<evidence type="ECO:0000256" key="3">
    <source>
        <dbReference type="ARBA" id="ARBA00022989"/>
    </source>
</evidence>
<feature type="transmembrane region" description="Helical" evidence="5">
    <location>
        <begin position="266"/>
        <end position="283"/>
    </location>
</feature>
<dbReference type="Gene3D" id="1.20.1250.20">
    <property type="entry name" value="MFS general substrate transporter like domains"/>
    <property type="match status" value="1"/>
</dbReference>
<feature type="transmembrane region" description="Helical" evidence="5">
    <location>
        <begin position="233"/>
        <end position="254"/>
    </location>
</feature>
<feature type="transmembrane region" description="Helical" evidence="5">
    <location>
        <begin position="366"/>
        <end position="386"/>
    </location>
</feature>
<evidence type="ECO:0000256" key="2">
    <source>
        <dbReference type="ARBA" id="ARBA00022692"/>
    </source>
</evidence>
<feature type="transmembrane region" description="Helical" evidence="5">
    <location>
        <begin position="439"/>
        <end position="460"/>
    </location>
</feature>
<evidence type="ECO:0000259" key="6">
    <source>
        <dbReference type="PROSITE" id="PS50850"/>
    </source>
</evidence>
<evidence type="ECO:0000256" key="1">
    <source>
        <dbReference type="ARBA" id="ARBA00004141"/>
    </source>
</evidence>
<dbReference type="InterPro" id="IPR036259">
    <property type="entry name" value="MFS_trans_sf"/>
</dbReference>
<dbReference type="PANTHER" id="PTHR23501:SF198">
    <property type="entry name" value="AZOLE RESISTANCE PROTEIN 1-RELATED"/>
    <property type="match status" value="1"/>
</dbReference>
<dbReference type="PROSITE" id="PS50850">
    <property type="entry name" value="MFS"/>
    <property type="match status" value="1"/>
</dbReference>
<dbReference type="Pfam" id="PF07690">
    <property type="entry name" value="MFS_1"/>
    <property type="match status" value="1"/>
</dbReference>
<feature type="transmembrane region" description="Helical" evidence="5">
    <location>
        <begin position="32"/>
        <end position="54"/>
    </location>
</feature>
<proteinExistence type="predicted"/>
<feature type="transmembrane region" description="Helical" evidence="5">
    <location>
        <begin position="398"/>
        <end position="418"/>
    </location>
</feature>
<dbReference type="PANTHER" id="PTHR23501">
    <property type="entry name" value="MAJOR FACILITATOR SUPERFAMILY"/>
    <property type="match status" value="1"/>
</dbReference>
<dbReference type="CDD" id="cd17502">
    <property type="entry name" value="MFS_Azr1_MDR_like"/>
    <property type="match status" value="1"/>
</dbReference>
<keyword evidence="2 5" id="KW-0812">Transmembrane</keyword>
<reference evidence="7" key="1">
    <citation type="submission" date="2014-09" db="EMBL/GenBank/DDBJ databases">
        <title>Genome sequence of the luminous mushroom Mycena chlorophos for searching fungal bioluminescence genes.</title>
        <authorList>
            <person name="Tanaka Y."/>
            <person name="Kasuga D."/>
            <person name="Oba Y."/>
            <person name="Hase S."/>
            <person name="Sato K."/>
            <person name="Oba Y."/>
            <person name="Sakakibara Y."/>
        </authorList>
    </citation>
    <scope>NUCLEOTIDE SEQUENCE</scope>
</reference>
<feature type="transmembrane region" description="Helical" evidence="5">
    <location>
        <begin position="343"/>
        <end position="361"/>
    </location>
</feature>
<comment type="subcellular location">
    <subcellularLocation>
        <location evidence="1">Membrane</location>
        <topology evidence="1">Multi-pass membrane protein</topology>
    </subcellularLocation>
</comment>
<keyword evidence="3 5" id="KW-1133">Transmembrane helix</keyword>
<organism evidence="7 8">
    <name type="scientific">Mycena chlorophos</name>
    <name type="common">Agaric fungus</name>
    <name type="synonym">Agaricus chlorophos</name>
    <dbReference type="NCBI Taxonomy" id="658473"/>
    <lineage>
        <taxon>Eukaryota</taxon>
        <taxon>Fungi</taxon>
        <taxon>Dikarya</taxon>
        <taxon>Basidiomycota</taxon>
        <taxon>Agaricomycotina</taxon>
        <taxon>Agaricomycetes</taxon>
        <taxon>Agaricomycetidae</taxon>
        <taxon>Agaricales</taxon>
        <taxon>Marasmiineae</taxon>
        <taxon>Mycenaceae</taxon>
        <taxon>Mycena</taxon>
    </lineage>
</organism>
<sequence length="600" mass="63514">MASDSSSVEKPPQQPSAAVPDTVLSGAHLNGLFVALILVVLLVALDQTILATALPRIASDFDAFTLQGWVATSYVLSQSVFLLPFGQLLRIFSAKWILAATVFLFELGSLLSGIAHGMGLLIAGRTITGIGGAGMFVAVLQVLIQATRLQDRPKYMGIMGSTFGISSIVGPLIGGGFTDHLSWRWCFYINLPIGGLAILAISMLCQPNPPLGRDPVQYAKRTRSELFAELRGLDYFGTLLVSASVTTIVMALQWGGNTKPWGDKAVIISFVFSGVLGIAFVLWERFAGDRAMAPTHIFKSRSIWGILIYGFFNRFAQLLLNYYIPIFYQVVRGHSAIKSGIDLLPFLIAVSLTTIVSGIAISRTGVYYPLFASGPVFLAIGSGLLYTVGTNTSSGSLAGFQILVGLGCGLGLQNAVVAMHIEFEATPRLMGQAQSIMSFFQFLGGMMGLSVAESVFSTYLSRYLARYAPDAPALARTSPATLHSGGFSAQVVSEVVHAYVLTLRIVLLVGVPVSLLAAIAALIVKPGRIPINKPAPGGATVPTAGAGGDVEKAVVTAHGNDSRTVVGAERDEAEAVVVPVPVLARGAEENDEPLVLDRLP</sequence>
<dbReference type="InterPro" id="IPR020846">
    <property type="entry name" value="MFS_dom"/>
</dbReference>
<accession>A0ABQ0LML9</accession>
<gene>
    <name evidence="7" type="ORF">MCHLO_09379</name>
</gene>
<feature type="transmembrane region" description="Helical" evidence="5">
    <location>
        <begin position="97"/>
        <end position="116"/>
    </location>
</feature>
<feature type="transmembrane region" description="Helical" evidence="5">
    <location>
        <begin position="185"/>
        <end position="205"/>
    </location>
</feature>
<protein>
    <submittedName>
        <fullName evidence="7">Tansporter</fullName>
    </submittedName>
</protein>
<dbReference type="EMBL" id="DF847722">
    <property type="protein sequence ID" value="GAT52315.1"/>
    <property type="molecule type" value="Genomic_DNA"/>
</dbReference>
<evidence type="ECO:0000313" key="7">
    <source>
        <dbReference type="EMBL" id="GAT52315.1"/>
    </source>
</evidence>
<feature type="transmembrane region" description="Helical" evidence="5">
    <location>
        <begin position="66"/>
        <end position="85"/>
    </location>
</feature>
<feature type="transmembrane region" description="Helical" evidence="5">
    <location>
        <begin position="303"/>
        <end position="323"/>
    </location>
</feature>
<feature type="domain" description="Major facilitator superfamily (MFS) profile" evidence="6">
    <location>
        <begin position="32"/>
        <end position="529"/>
    </location>
</feature>
<dbReference type="InterPro" id="IPR011701">
    <property type="entry name" value="MFS"/>
</dbReference>
<keyword evidence="4 5" id="KW-0472">Membrane</keyword>